<evidence type="ECO:0000256" key="4">
    <source>
        <dbReference type="ARBA" id="ARBA00023315"/>
    </source>
</evidence>
<dbReference type="SUPFAM" id="SSF53633">
    <property type="entry name" value="Carbamate kinase-like"/>
    <property type="match status" value="1"/>
</dbReference>
<comment type="similarity">
    <text evidence="2 6">Belongs to the acetyltransferase family. ArgA subfamily.</text>
</comment>
<evidence type="ECO:0000256" key="3">
    <source>
        <dbReference type="ARBA" id="ARBA00022679"/>
    </source>
</evidence>
<keyword evidence="4 6" id="KW-0012">Acyltransferase</keyword>
<keyword evidence="9" id="KW-1185">Reference proteome</keyword>
<keyword evidence="6" id="KW-0028">Amino-acid biosynthesis</keyword>
<evidence type="ECO:0000256" key="6">
    <source>
        <dbReference type="HAMAP-Rule" id="MF_01105"/>
    </source>
</evidence>
<dbReference type="PROSITE" id="PS51186">
    <property type="entry name" value="GNAT"/>
    <property type="match status" value="1"/>
</dbReference>
<evidence type="ECO:0000256" key="1">
    <source>
        <dbReference type="ARBA" id="ARBA00004925"/>
    </source>
</evidence>
<comment type="subcellular location">
    <subcellularLocation>
        <location evidence="6">Cytoplasm</location>
    </subcellularLocation>
</comment>
<dbReference type="InterPro" id="IPR016181">
    <property type="entry name" value="Acyl_CoA_acyltransferase"/>
</dbReference>
<dbReference type="PANTHER" id="PTHR30602:SF12">
    <property type="entry name" value="AMINO-ACID ACETYLTRANSFERASE NAGS1, CHLOROPLASTIC-RELATED"/>
    <property type="match status" value="1"/>
</dbReference>
<dbReference type="InterPro" id="IPR001048">
    <property type="entry name" value="Asp/Glu/Uridylate_kinase"/>
</dbReference>
<dbReference type="GO" id="GO:0006526">
    <property type="term" value="P:L-arginine biosynthetic process"/>
    <property type="evidence" value="ECO:0007669"/>
    <property type="project" value="UniProtKB-UniRule"/>
</dbReference>
<evidence type="ECO:0000256" key="5">
    <source>
        <dbReference type="ARBA" id="ARBA00048372"/>
    </source>
</evidence>
<dbReference type="InterPro" id="IPR000182">
    <property type="entry name" value="GNAT_dom"/>
</dbReference>
<dbReference type="Proteomes" id="UP000501726">
    <property type="component" value="Chromosome"/>
</dbReference>
<dbReference type="InterPro" id="IPR036393">
    <property type="entry name" value="AceGlu_kinase-like_sf"/>
</dbReference>
<comment type="pathway">
    <text evidence="1 6">Amino-acid biosynthesis; L-arginine biosynthesis; N(2)-acetyl-L-ornithine from L-glutamate: step 1/4.</text>
</comment>
<dbReference type="Pfam" id="PF13508">
    <property type="entry name" value="Acetyltransf_7"/>
    <property type="match status" value="1"/>
</dbReference>
<dbReference type="Gene3D" id="3.40.630.30">
    <property type="match status" value="1"/>
</dbReference>
<dbReference type="HAMAP" id="MF_01105">
    <property type="entry name" value="N_acetyl_glu_synth"/>
    <property type="match status" value="1"/>
</dbReference>
<dbReference type="AlphaFoldDB" id="A0A6F8PWY7"/>
<dbReference type="EC" id="2.3.1.1" evidence="6"/>
<proteinExistence type="inferred from homology"/>
<keyword evidence="6" id="KW-0963">Cytoplasm</keyword>
<feature type="domain" description="N-acetyltransferase" evidence="7">
    <location>
        <begin position="282"/>
        <end position="428"/>
    </location>
</feature>
<dbReference type="UniPathway" id="UPA00068">
    <property type="reaction ID" value="UER00106"/>
</dbReference>
<dbReference type="CDD" id="cd04301">
    <property type="entry name" value="NAT_SF"/>
    <property type="match status" value="1"/>
</dbReference>
<reference evidence="9" key="1">
    <citation type="submission" date="2019-11" db="EMBL/GenBank/DDBJ databases">
        <title>Isolation and characterization of two novel species in the genus Thiomicrorhabdus.</title>
        <authorList>
            <person name="Mochizuki J."/>
            <person name="Kojima H."/>
            <person name="Fukui M."/>
        </authorList>
    </citation>
    <scope>NUCLEOTIDE SEQUENCE [LARGE SCALE GENOMIC DNA]</scope>
    <source>
        <strain evidence="9">aks77</strain>
    </source>
</reference>
<evidence type="ECO:0000313" key="8">
    <source>
        <dbReference type="EMBL" id="BBP46508.1"/>
    </source>
</evidence>
<dbReference type="PANTHER" id="PTHR30602">
    <property type="entry name" value="AMINO-ACID ACETYLTRANSFERASE"/>
    <property type="match status" value="1"/>
</dbReference>
<protein>
    <recommendedName>
        <fullName evidence="6">Amino-acid acetyltransferase</fullName>
        <ecNumber evidence="6">2.3.1.1</ecNumber>
    </recommendedName>
    <alternativeName>
        <fullName evidence="6">N-acetylglutamate synthase</fullName>
        <shortName evidence="6">AGS</shortName>
        <shortName evidence="6">NAGS</shortName>
    </alternativeName>
</protein>
<sequence>MQQSELDFIQSLRQSSHYIEQHRGKTCVIYLPGDLLQNADALLCLSKDITLLHTLGLKLVLAMGATQQINHALAQQQIQWQQHQQCRITTLEMLPIFQQIIGQVRSQLEAVFCQASNQQNKPLSLVSGNWVIAQPKGVVDGVDFQHTGQLRKINRDAIQACLDSSQIVLLTPLAYSLTGEVFNLNTLEQACAIAEQLQADKLMIFQKPQRYATLPPALNQTQIHGLLPSLEIKTKQLFERIQKLGKSVSRVHLINSADPSSLLLELFTRDGTGCMIFSDRYHQIRPATIEDVGGILEVIAPLEQKGVLVKRSRERLELEIHNFIVIERDRSIIGCAALYANYQNSGELACLAVHSDYRGQELGEQLLQEIEKTARTHGLAQLFLLTTHTHHWFIEHGFKLATPNELPQEKQQLYNYQRNSKVLIKPLKTENKD</sequence>
<dbReference type="PIRSF" id="PIRSF000423">
    <property type="entry name" value="ArgA"/>
    <property type="match status" value="1"/>
</dbReference>
<dbReference type="EMBL" id="AP021889">
    <property type="protein sequence ID" value="BBP46508.1"/>
    <property type="molecule type" value="Genomic_DNA"/>
</dbReference>
<dbReference type="SUPFAM" id="SSF55729">
    <property type="entry name" value="Acyl-CoA N-acyltransferases (Nat)"/>
    <property type="match status" value="1"/>
</dbReference>
<dbReference type="Gene3D" id="3.40.1160.10">
    <property type="entry name" value="Acetylglutamate kinase-like"/>
    <property type="match status" value="1"/>
</dbReference>
<dbReference type="KEGG" id="tse:THMIRHAS_18810"/>
<evidence type="ECO:0000313" key="9">
    <source>
        <dbReference type="Proteomes" id="UP000501726"/>
    </source>
</evidence>
<dbReference type="NCBIfam" id="NF003641">
    <property type="entry name" value="PRK05279.1"/>
    <property type="match status" value="1"/>
</dbReference>
<comment type="miscellaneous">
    <text evidence="6">In bacteria which possess the bifunctional enzyme ornithine acetyltransferase/N-acetylglutamate synthase (ArgJ), ArgA fulfills an anaplerotic role.</text>
</comment>
<keyword evidence="6" id="KW-0055">Arginine biosynthesis</keyword>
<comment type="catalytic activity">
    <reaction evidence="5 6">
        <text>L-glutamate + acetyl-CoA = N-acetyl-L-glutamate + CoA + H(+)</text>
        <dbReference type="Rhea" id="RHEA:24292"/>
        <dbReference type="ChEBI" id="CHEBI:15378"/>
        <dbReference type="ChEBI" id="CHEBI:29985"/>
        <dbReference type="ChEBI" id="CHEBI:44337"/>
        <dbReference type="ChEBI" id="CHEBI:57287"/>
        <dbReference type="ChEBI" id="CHEBI:57288"/>
        <dbReference type="EC" id="2.3.1.1"/>
    </reaction>
</comment>
<evidence type="ECO:0000259" key="7">
    <source>
        <dbReference type="PROSITE" id="PS51186"/>
    </source>
</evidence>
<dbReference type="InterPro" id="IPR010167">
    <property type="entry name" value="NH2A_AcTrfase"/>
</dbReference>
<dbReference type="GO" id="GO:0005737">
    <property type="term" value="C:cytoplasm"/>
    <property type="evidence" value="ECO:0007669"/>
    <property type="project" value="UniProtKB-SubCell"/>
</dbReference>
<keyword evidence="3 6" id="KW-0808">Transferase</keyword>
<dbReference type="GO" id="GO:0004042">
    <property type="term" value="F:L-glutamate N-acetyltransferase activity"/>
    <property type="evidence" value="ECO:0007669"/>
    <property type="project" value="UniProtKB-UniRule"/>
</dbReference>
<dbReference type="Pfam" id="PF00696">
    <property type="entry name" value="AA_kinase"/>
    <property type="match status" value="1"/>
</dbReference>
<organism evidence="8 9">
    <name type="scientific">Thiosulfatimonas sediminis</name>
    <dbReference type="NCBI Taxonomy" id="2675054"/>
    <lineage>
        <taxon>Bacteria</taxon>
        <taxon>Pseudomonadati</taxon>
        <taxon>Pseudomonadota</taxon>
        <taxon>Gammaproteobacteria</taxon>
        <taxon>Thiotrichales</taxon>
        <taxon>Piscirickettsiaceae</taxon>
        <taxon>Thiosulfatimonas</taxon>
    </lineage>
</organism>
<accession>A0A6F8PWY7</accession>
<dbReference type="NCBIfam" id="TIGR01890">
    <property type="entry name" value="N-Ac-Glu-synth"/>
    <property type="match status" value="1"/>
</dbReference>
<evidence type="ECO:0000256" key="2">
    <source>
        <dbReference type="ARBA" id="ARBA00009145"/>
    </source>
</evidence>
<gene>
    <name evidence="6 8" type="primary">argA</name>
    <name evidence="8" type="ORF">THMIRHAS_18810</name>
</gene>
<name>A0A6F8PWY7_9GAMM</name>
<dbReference type="RefSeq" id="WP_173273187.1">
    <property type="nucleotide sequence ID" value="NZ_AP021889.1"/>
</dbReference>